<dbReference type="RefSeq" id="WP_186812629.1">
    <property type="nucleotide sequence ID" value="NZ_BJWG01000006.1"/>
</dbReference>
<evidence type="ECO:0000313" key="1">
    <source>
        <dbReference type="EMBL" id="GEL94970.1"/>
    </source>
</evidence>
<dbReference type="GO" id="GO:0016757">
    <property type="term" value="F:glycosyltransferase activity"/>
    <property type="evidence" value="ECO:0007669"/>
    <property type="project" value="UniProtKB-KW"/>
</dbReference>
<dbReference type="EMBL" id="BJWG01000006">
    <property type="protein sequence ID" value="GEL94970.1"/>
    <property type="molecule type" value="Genomic_DNA"/>
</dbReference>
<protein>
    <submittedName>
        <fullName evidence="1">GDP-mannose:glycolipid 4-beta-D-mannosyltransferase</fullName>
    </submittedName>
</protein>
<dbReference type="SUPFAM" id="SSF53756">
    <property type="entry name" value="UDP-Glycosyltransferase/glycogen phosphorylase"/>
    <property type="match status" value="1"/>
</dbReference>
<evidence type="ECO:0000313" key="2">
    <source>
        <dbReference type="Proteomes" id="UP000321720"/>
    </source>
</evidence>
<keyword evidence="1" id="KW-0328">Glycosyltransferase</keyword>
<keyword evidence="2" id="KW-1185">Reference proteome</keyword>
<proteinExistence type="predicted"/>
<dbReference type="AlphaFoldDB" id="A0A511JAE8"/>
<comment type="caution">
    <text evidence="1">The sequence shown here is derived from an EMBL/GenBank/DDBJ whole genome shotgun (WGS) entry which is preliminary data.</text>
</comment>
<dbReference type="Proteomes" id="UP000321720">
    <property type="component" value="Unassembled WGS sequence"/>
</dbReference>
<sequence>MAVTAQSRARSDVQPRLRVLQSFRTPRTTTNPYLVQLRDALGASADVRTFSWRAALLEPFDVLHVHWPEVVVERRSRVRHLAACVLFALAVRRASSRGRVLVRTVHNLAPHEEPDRASAAVLRSCDARTAWWIRLTDRTPVPDEARVTTVPHGDYVAWFADRPRAEVVPGTIAYVGLIRPYKGVEDLLDVVATMPDPGLRLVVAGSPADDETRRVLEQRAAADPRVVLDLRYLDDTALVERLTSAELVVLPYRRMHNSGALLLALSLGRPVLAPRTDVNTDLAHEVGERWVQQYDGDVSADAIRRALEAVRADPHPAPPDLSARTWPVVADGHLAAYRDALELARGRVAR</sequence>
<accession>A0A511JAE8</accession>
<keyword evidence="1" id="KW-0808">Transferase</keyword>
<organism evidence="1 2">
    <name type="scientific">Cellulomonas composti</name>
    <dbReference type="NCBI Taxonomy" id="266130"/>
    <lineage>
        <taxon>Bacteria</taxon>
        <taxon>Bacillati</taxon>
        <taxon>Actinomycetota</taxon>
        <taxon>Actinomycetes</taxon>
        <taxon>Micrococcales</taxon>
        <taxon>Cellulomonadaceae</taxon>
        <taxon>Cellulomonas</taxon>
    </lineage>
</organism>
<dbReference type="PANTHER" id="PTHR12526">
    <property type="entry name" value="GLYCOSYLTRANSFERASE"/>
    <property type="match status" value="1"/>
</dbReference>
<dbReference type="Gene3D" id="3.40.50.2000">
    <property type="entry name" value="Glycogen Phosphorylase B"/>
    <property type="match status" value="1"/>
</dbReference>
<name>A0A511JAE8_9CELL</name>
<dbReference type="Pfam" id="PF13692">
    <property type="entry name" value="Glyco_trans_1_4"/>
    <property type="match status" value="1"/>
</dbReference>
<reference evidence="1 2" key="1">
    <citation type="submission" date="2019-07" db="EMBL/GenBank/DDBJ databases">
        <title>Whole genome shotgun sequence of Cellulomonas composti NBRC 100758.</title>
        <authorList>
            <person name="Hosoyama A."/>
            <person name="Uohara A."/>
            <person name="Ohji S."/>
            <person name="Ichikawa N."/>
        </authorList>
    </citation>
    <scope>NUCLEOTIDE SEQUENCE [LARGE SCALE GENOMIC DNA]</scope>
    <source>
        <strain evidence="1 2">NBRC 100758</strain>
    </source>
</reference>
<gene>
    <name evidence="1" type="primary">gumI</name>
    <name evidence="1" type="ORF">CCO02nite_16280</name>
</gene>